<dbReference type="AlphaFoldDB" id="A0A221MGB7"/>
<keyword evidence="4 6" id="KW-0413">Isomerase</keyword>
<dbReference type="GO" id="GO:0005829">
    <property type="term" value="C:cytosol"/>
    <property type="evidence" value="ECO:0007669"/>
    <property type="project" value="TreeGrafter"/>
</dbReference>
<comment type="catalytic activity">
    <reaction evidence="1 6">
        <text>beta-D-ribopyranose = beta-D-ribofuranose</text>
        <dbReference type="Rhea" id="RHEA:25432"/>
        <dbReference type="ChEBI" id="CHEBI:27476"/>
        <dbReference type="ChEBI" id="CHEBI:47002"/>
        <dbReference type="EC" id="5.4.99.62"/>
    </reaction>
</comment>
<feature type="binding site" evidence="6">
    <location>
        <position position="28"/>
    </location>
    <ligand>
        <name>substrate</name>
    </ligand>
</feature>
<dbReference type="SUPFAM" id="SSF102546">
    <property type="entry name" value="RbsD-like"/>
    <property type="match status" value="1"/>
</dbReference>
<dbReference type="OrthoDB" id="9805009at2"/>
<organism evidence="7 8">
    <name type="scientific">Virgibacillus necropolis</name>
    <dbReference type="NCBI Taxonomy" id="163877"/>
    <lineage>
        <taxon>Bacteria</taxon>
        <taxon>Bacillati</taxon>
        <taxon>Bacillota</taxon>
        <taxon>Bacilli</taxon>
        <taxon>Bacillales</taxon>
        <taxon>Bacillaceae</taxon>
        <taxon>Virgibacillus</taxon>
    </lineage>
</organism>
<feature type="binding site" evidence="6">
    <location>
        <position position="98"/>
    </location>
    <ligand>
        <name>substrate</name>
    </ligand>
</feature>
<sequence>MKKSGILNREIAAVLARIGHTDTIVIADCGLPISEDVQCIDLSISLGTPSFWSVLQAILDDMEVESLTMATEVKGENDGLLEKVKSSYRNIPIEYVSHEDLKAAIPRAKAVIRTGEATPYANVVLHAGVIF</sequence>
<evidence type="ECO:0000256" key="2">
    <source>
        <dbReference type="ARBA" id="ARBA00012862"/>
    </source>
</evidence>
<dbReference type="GO" id="GO:0048029">
    <property type="term" value="F:monosaccharide binding"/>
    <property type="evidence" value="ECO:0007669"/>
    <property type="project" value="InterPro"/>
</dbReference>
<accession>A0A221MGB7</accession>
<evidence type="ECO:0000256" key="4">
    <source>
        <dbReference type="ARBA" id="ARBA00023235"/>
    </source>
</evidence>
<dbReference type="GO" id="GO:0062193">
    <property type="term" value="F:D-ribose pyranase activity"/>
    <property type="evidence" value="ECO:0007669"/>
    <property type="project" value="UniProtKB-EC"/>
</dbReference>
<dbReference type="Gene3D" id="3.40.1650.10">
    <property type="entry name" value="RbsD-like domain"/>
    <property type="match status" value="1"/>
</dbReference>
<dbReference type="GO" id="GO:0016872">
    <property type="term" value="F:intramolecular lyase activity"/>
    <property type="evidence" value="ECO:0007669"/>
    <property type="project" value="UniProtKB-UniRule"/>
</dbReference>
<evidence type="ECO:0000256" key="3">
    <source>
        <dbReference type="ARBA" id="ARBA00022490"/>
    </source>
</evidence>
<evidence type="ECO:0000256" key="6">
    <source>
        <dbReference type="HAMAP-Rule" id="MF_01661"/>
    </source>
</evidence>
<evidence type="ECO:0000313" key="7">
    <source>
        <dbReference type="EMBL" id="ASN06674.1"/>
    </source>
</evidence>
<feature type="active site" description="Proton donor" evidence="6">
    <location>
        <position position="20"/>
    </location>
</feature>
<dbReference type="InterPro" id="IPR023064">
    <property type="entry name" value="D-ribose_pyranase"/>
</dbReference>
<dbReference type="GO" id="GO:0019303">
    <property type="term" value="P:D-ribose catabolic process"/>
    <property type="evidence" value="ECO:0007669"/>
    <property type="project" value="UniProtKB-UniRule"/>
</dbReference>
<dbReference type="EC" id="5.4.99.62" evidence="2 6"/>
<evidence type="ECO:0000256" key="1">
    <source>
        <dbReference type="ARBA" id="ARBA00000223"/>
    </source>
</evidence>
<dbReference type="RefSeq" id="WP_089533670.1">
    <property type="nucleotide sequence ID" value="NZ_CP022437.1"/>
</dbReference>
<dbReference type="Proteomes" id="UP000204391">
    <property type="component" value="Chromosome"/>
</dbReference>
<evidence type="ECO:0000256" key="5">
    <source>
        <dbReference type="ARBA" id="ARBA00023277"/>
    </source>
</evidence>
<dbReference type="Pfam" id="PF05025">
    <property type="entry name" value="RbsD_FucU"/>
    <property type="match status" value="1"/>
</dbReference>
<feature type="binding site" evidence="6">
    <location>
        <begin position="120"/>
        <end position="122"/>
    </location>
    <ligand>
        <name>substrate</name>
    </ligand>
</feature>
<dbReference type="EMBL" id="CP022437">
    <property type="protein sequence ID" value="ASN06674.1"/>
    <property type="molecule type" value="Genomic_DNA"/>
</dbReference>
<dbReference type="KEGG" id="vne:CFK40_17445"/>
<protein>
    <recommendedName>
        <fullName evidence="2 6">D-ribose pyranase</fullName>
        <ecNumber evidence="2 6">5.4.99.62</ecNumber>
    </recommendedName>
</protein>
<dbReference type="PANTHER" id="PTHR37831:SF1">
    <property type="entry name" value="D-RIBOSE PYRANASE"/>
    <property type="match status" value="1"/>
</dbReference>
<comment type="function">
    <text evidence="6">Catalyzes the interconversion of beta-pyran and beta-furan forms of D-ribose.</text>
</comment>
<dbReference type="PANTHER" id="PTHR37831">
    <property type="entry name" value="D-RIBOSE PYRANASE"/>
    <property type="match status" value="1"/>
</dbReference>
<proteinExistence type="inferred from homology"/>
<comment type="subcellular location">
    <subcellularLocation>
        <location evidence="6">Cytoplasm</location>
    </subcellularLocation>
</comment>
<gene>
    <name evidence="6" type="primary">rbsD</name>
    <name evidence="7" type="ORF">CFK40_17445</name>
</gene>
<evidence type="ECO:0000313" key="8">
    <source>
        <dbReference type="Proteomes" id="UP000204391"/>
    </source>
</evidence>
<comment type="pathway">
    <text evidence="6">Carbohydrate metabolism; D-ribose degradation; D-ribose 5-phosphate from beta-D-ribopyranose: step 1/2.</text>
</comment>
<name>A0A221MGB7_9BACI</name>
<comment type="similarity">
    <text evidence="6">Belongs to the RbsD / FucU family. RbsD subfamily.</text>
</comment>
<dbReference type="InterPro" id="IPR023750">
    <property type="entry name" value="RbsD-like_sf"/>
</dbReference>
<comment type="subunit">
    <text evidence="6">Homodecamer.</text>
</comment>
<dbReference type="NCBIfam" id="NF008761">
    <property type="entry name" value="PRK11797.1"/>
    <property type="match status" value="1"/>
</dbReference>
<dbReference type="InterPro" id="IPR007721">
    <property type="entry name" value="RbsD_FucU"/>
</dbReference>
<keyword evidence="8" id="KW-1185">Reference proteome</keyword>
<keyword evidence="5 6" id="KW-0119">Carbohydrate metabolism</keyword>
<reference evidence="7 8" key="1">
    <citation type="journal article" date="2003" name="Int. J. Syst. Evol. Microbiol.">
        <title>Virgibacillus carmonensis sp. nov., Virgibacillus necropolis sp. nov. and Virgibacillus picturae sp. nov., three novel species isolated from deteriorated mural paintings, transfer of the species of the genus salibacillus to Virgibacillus, as Virgibacillus marismortui comb. nov. and Virgibacillus salexigens comb. nov., and emended description of the genus Virgibacillus.</title>
        <authorList>
            <person name="Heyrman J."/>
            <person name="Logan N.A."/>
            <person name="Busse H.J."/>
            <person name="Balcaen A."/>
            <person name="Lebbe L."/>
            <person name="Rodriguez-Diaz M."/>
            <person name="Swings J."/>
            <person name="De Vos P."/>
        </authorList>
    </citation>
    <scope>NUCLEOTIDE SEQUENCE [LARGE SCALE GENOMIC DNA]</scope>
    <source>
        <strain evidence="7 8">LMG 19488</strain>
    </source>
</reference>
<keyword evidence="3 6" id="KW-0963">Cytoplasm</keyword>
<dbReference type="UniPathway" id="UPA00916">
    <property type="reaction ID" value="UER00888"/>
</dbReference>
<dbReference type="HAMAP" id="MF_01661">
    <property type="entry name" value="D_rib_pyranase"/>
    <property type="match status" value="1"/>
</dbReference>